<comment type="caution">
    <text evidence="2">The sequence shown here is derived from an EMBL/GenBank/DDBJ whole genome shotgun (WGS) entry which is preliminary data.</text>
</comment>
<evidence type="ECO:0000313" key="2">
    <source>
        <dbReference type="EMBL" id="GJJ68069.1"/>
    </source>
</evidence>
<keyword evidence="3" id="KW-1185">Reference proteome</keyword>
<feature type="compositionally biased region" description="Polar residues" evidence="1">
    <location>
        <begin position="216"/>
        <end position="225"/>
    </location>
</feature>
<reference evidence="2" key="2">
    <citation type="journal article" date="2022" name="Microbiol. Resour. Announc.">
        <title>Whole-Genome Sequence of Entomortierella parvispora E1425, a Mucoromycotan Fungus Associated with Burkholderiaceae-Related Endosymbiotic Bacteria.</title>
        <authorList>
            <person name="Herlambang A."/>
            <person name="Guo Y."/>
            <person name="Takashima Y."/>
            <person name="Narisawa K."/>
            <person name="Ohta H."/>
            <person name="Nishizawa T."/>
        </authorList>
    </citation>
    <scope>NUCLEOTIDE SEQUENCE</scope>
    <source>
        <strain evidence="2">E1425</strain>
    </source>
</reference>
<dbReference type="AlphaFoldDB" id="A0A9P3H0U4"/>
<evidence type="ECO:0000256" key="1">
    <source>
        <dbReference type="SAM" id="MobiDB-lite"/>
    </source>
</evidence>
<dbReference type="EMBL" id="BQFW01000001">
    <property type="protein sequence ID" value="GJJ68069.1"/>
    <property type="molecule type" value="Genomic_DNA"/>
</dbReference>
<name>A0A9P3H0U4_9FUNG</name>
<sequence length="324" mass="35104">MSGSADVYSRISEKMRNEHFTEEEIKIVDKAKGQLSTYATTGSLLGGAGGVLIARAKNFKGLQAVAIATGGFLIGSQMGVVMGAMASVRTIQSIPNFKRVLNIVQEVRNEAAGPAGAHRQDHSASMPSAGHQRFPVQDHGQGQQFPQMPSSPQYSSQRGGSRQPSELLSDDLVQQQYGLQVAADGYHGGHDPSGSRKQGYNNSSAWAQAEQKAQEIHNNSQSWTDIRQKNMPRSAWNDVRDGRLPQDGSNGDDDEDDDNDQRTANGKKRKPLPTVTGWDRVRQLGDGEGFGGVSGIDGPSAFPRTREDLESRPSRQKNQYGDAI</sequence>
<dbReference type="OrthoDB" id="2438256at2759"/>
<feature type="compositionally biased region" description="Gly residues" evidence="1">
    <location>
        <begin position="286"/>
        <end position="295"/>
    </location>
</feature>
<feature type="compositionally biased region" description="Low complexity" evidence="1">
    <location>
        <begin position="141"/>
        <end position="157"/>
    </location>
</feature>
<evidence type="ECO:0000313" key="3">
    <source>
        <dbReference type="Proteomes" id="UP000827284"/>
    </source>
</evidence>
<feature type="compositionally biased region" description="Acidic residues" evidence="1">
    <location>
        <begin position="250"/>
        <end position="259"/>
    </location>
</feature>
<organism evidence="2 3">
    <name type="scientific">Entomortierella parvispora</name>
    <dbReference type="NCBI Taxonomy" id="205924"/>
    <lineage>
        <taxon>Eukaryota</taxon>
        <taxon>Fungi</taxon>
        <taxon>Fungi incertae sedis</taxon>
        <taxon>Mucoromycota</taxon>
        <taxon>Mortierellomycotina</taxon>
        <taxon>Mortierellomycetes</taxon>
        <taxon>Mortierellales</taxon>
        <taxon>Mortierellaceae</taxon>
        <taxon>Entomortierella</taxon>
    </lineage>
</organism>
<reference evidence="2" key="1">
    <citation type="submission" date="2021-11" db="EMBL/GenBank/DDBJ databases">
        <authorList>
            <person name="Herlambang A."/>
            <person name="Guo Y."/>
            <person name="Takashima Y."/>
            <person name="Nishizawa T."/>
        </authorList>
    </citation>
    <scope>NUCLEOTIDE SEQUENCE</scope>
    <source>
        <strain evidence="2">E1425</strain>
    </source>
</reference>
<feature type="region of interest" description="Disordered" evidence="1">
    <location>
        <begin position="183"/>
        <end position="324"/>
    </location>
</feature>
<feature type="compositionally biased region" description="Basic and acidic residues" evidence="1">
    <location>
        <begin position="304"/>
        <end position="313"/>
    </location>
</feature>
<accession>A0A9P3H0U4</accession>
<protein>
    <submittedName>
        <fullName evidence="2">Uncharacterized protein</fullName>
    </submittedName>
</protein>
<feature type="region of interest" description="Disordered" evidence="1">
    <location>
        <begin position="111"/>
        <end position="165"/>
    </location>
</feature>
<dbReference type="Proteomes" id="UP000827284">
    <property type="component" value="Unassembled WGS sequence"/>
</dbReference>
<feature type="compositionally biased region" description="Polar residues" evidence="1">
    <location>
        <begin position="195"/>
        <end position="206"/>
    </location>
</feature>
<proteinExistence type="predicted"/>
<gene>
    <name evidence="2" type="ORF">EMPS_00415</name>
</gene>